<comment type="caution">
    <text evidence="7">The sequence shown here is derived from an EMBL/GenBank/DDBJ whole genome shotgun (WGS) entry which is preliminary data.</text>
</comment>
<feature type="transmembrane region" description="Helical" evidence="5">
    <location>
        <begin position="12"/>
        <end position="33"/>
    </location>
</feature>
<evidence type="ECO:0000256" key="5">
    <source>
        <dbReference type="HAMAP-Rule" id="MF_01600"/>
    </source>
</evidence>
<keyword evidence="3 5" id="KW-1133">Transmembrane helix</keyword>
<dbReference type="EMBL" id="NRRV01000030">
    <property type="protein sequence ID" value="MBK1631709.1"/>
    <property type="molecule type" value="Genomic_DNA"/>
</dbReference>
<evidence type="ECO:0000256" key="6">
    <source>
        <dbReference type="SAM" id="MobiDB-lite"/>
    </source>
</evidence>
<keyword evidence="4 5" id="KW-0472">Membrane</keyword>
<feature type="transmembrane region" description="Helical" evidence="5">
    <location>
        <begin position="163"/>
        <end position="186"/>
    </location>
</feature>
<feature type="transmembrane region" description="Helical" evidence="5">
    <location>
        <begin position="206"/>
        <end position="230"/>
    </location>
</feature>
<dbReference type="RefSeq" id="WP_200238353.1">
    <property type="nucleotide sequence ID" value="NZ_NRRV01000030.1"/>
</dbReference>
<feature type="region of interest" description="Disordered" evidence="6">
    <location>
        <begin position="856"/>
        <end position="886"/>
    </location>
</feature>
<evidence type="ECO:0000256" key="4">
    <source>
        <dbReference type="ARBA" id="ARBA00023136"/>
    </source>
</evidence>
<evidence type="ECO:0000313" key="8">
    <source>
        <dbReference type="Proteomes" id="UP000748752"/>
    </source>
</evidence>
<dbReference type="InterPro" id="IPR005372">
    <property type="entry name" value="UPF0182"/>
</dbReference>
<gene>
    <name evidence="7" type="ORF">CKO31_13320</name>
</gene>
<evidence type="ECO:0000256" key="2">
    <source>
        <dbReference type="ARBA" id="ARBA00022692"/>
    </source>
</evidence>
<feature type="transmembrane region" description="Helical" evidence="5">
    <location>
        <begin position="107"/>
        <end position="127"/>
    </location>
</feature>
<dbReference type="Proteomes" id="UP000748752">
    <property type="component" value="Unassembled WGS sequence"/>
</dbReference>
<feature type="transmembrane region" description="Helical" evidence="5">
    <location>
        <begin position="250"/>
        <end position="271"/>
    </location>
</feature>
<feature type="transmembrane region" description="Helical" evidence="5">
    <location>
        <begin position="278"/>
        <end position="295"/>
    </location>
</feature>
<keyword evidence="2 5" id="KW-0812">Transmembrane</keyword>
<dbReference type="HAMAP" id="MF_01600">
    <property type="entry name" value="UPF0182"/>
    <property type="match status" value="1"/>
</dbReference>
<dbReference type="PANTHER" id="PTHR39344">
    <property type="entry name" value="UPF0182 PROTEIN SLL1060"/>
    <property type="match status" value="1"/>
</dbReference>
<sequence length="886" mass="100109">MRTWKVVSVTTLAILVILPVVGIGLGIALRDFLVDLWWFQGLDYGLYFWQRLLYRYLVFGGAVLLFFAVFFGNFWLGAKYLGAPAPAHQQTATRLRRVYERFKKRSLAFYLPLSLALAVIVALPMFFDWERVLMYLTAPAAGSADPVFGLDVSFYLFALPVYLLLYTELMVALVVLLLGLVLLYWLEHRAMPREHGRLRRGARLHLSVVLGLIFLLGVGWFAGDALLLLYTDDHLPLFYGPGYEEMRVTLPLIGGAAVLALIIGGLLLSLLNTAKGGPALVVALVLLAAVVGLRHTPFVTDAVHRYAVKPNELTREAPYIQNNIQATRAAYELTDVETREYPVRDTAWEEITPEMELNLHNIPIWDEEALLPVYRELQEIRPYYAFEGIDVGRYSVEGVYQQVFLAAREIHLRALHPERQTWVNRWLKYTHGYGVVMTPASQAADQPMEWYVQGIPPESVAGLSVDEPAIYYGVGTYAPVIAPNASREFDFASGDTTALTDYAGDGGVALGSLFRKLVFALYFGEPNIFYTTQTTDASRLLFRRDIRERIRKLTPELILDPNPYIAVADGRLYWIQNAATASAWYPYAKPYDGAFDYIDRPFNYLRDAVKIVVDAYNGDVSYYVADPKDPIAVAYSRIYPGLYQPMSAMPDAIKTHLRYPKSLFDVQMDVYARYHQTDPQTFYNQEDAWELPSVQWRDDVDRVTAYYVTLNLIDEDRFEYNLILPMTPLGQNNMRALAVIGNDGDNYGRIVVYNFPKGTLVYGPAQVNSFIRQDPHISQELTLWRQQGSKARRGRMVVAPVEGVVTYIQGIFLEATATSPMPQLARIIVSQGRLVTMASSLEEGFRDLHELVLRQQEEDPVQELPAPDEPPEVAGDATDAADADQR</sequence>
<comment type="subcellular location">
    <subcellularLocation>
        <location evidence="5">Cell membrane</location>
        <topology evidence="5">Multi-pass membrane protein</topology>
    </subcellularLocation>
</comment>
<feature type="transmembrane region" description="Helical" evidence="5">
    <location>
        <begin position="53"/>
        <end position="76"/>
    </location>
</feature>
<dbReference type="Pfam" id="PF03699">
    <property type="entry name" value="UPF0182"/>
    <property type="match status" value="1"/>
</dbReference>
<comment type="similarity">
    <text evidence="5">Belongs to the UPF0182 family.</text>
</comment>
<keyword evidence="1 5" id="KW-1003">Cell membrane</keyword>
<organism evidence="7 8">
    <name type="scientific">Thiohalocapsa halophila</name>
    <dbReference type="NCBI Taxonomy" id="69359"/>
    <lineage>
        <taxon>Bacteria</taxon>
        <taxon>Pseudomonadati</taxon>
        <taxon>Pseudomonadota</taxon>
        <taxon>Gammaproteobacteria</taxon>
        <taxon>Chromatiales</taxon>
        <taxon>Chromatiaceae</taxon>
        <taxon>Thiohalocapsa</taxon>
    </lineage>
</organism>
<evidence type="ECO:0000313" key="7">
    <source>
        <dbReference type="EMBL" id="MBK1631709.1"/>
    </source>
</evidence>
<accession>A0ABS1CIK2</accession>
<reference evidence="7 8" key="1">
    <citation type="journal article" date="2020" name="Microorganisms">
        <title>Osmotic Adaptation and Compatible Solute Biosynthesis of Phototrophic Bacteria as Revealed from Genome Analyses.</title>
        <authorList>
            <person name="Imhoff J.F."/>
            <person name="Rahn T."/>
            <person name="Kunzel S."/>
            <person name="Keller A."/>
            <person name="Neulinger S.C."/>
        </authorList>
    </citation>
    <scope>NUCLEOTIDE SEQUENCE [LARGE SCALE GENOMIC DNA]</scope>
    <source>
        <strain evidence="7 8">DSM 6210</strain>
    </source>
</reference>
<protein>
    <recommendedName>
        <fullName evidence="5">UPF0182 protein CKO31_13320</fullName>
    </recommendedName>
</protein>
<proteinExistence type="inferred from homology"/>
<evidence type="ECO:0000256" key="1">
    <source>
        <dbReference type="ARBA" id="ARBA00022475"/>
    </source>
</evidence>
<keyword evidence="8" id="KW-1185">Reference proteome</keyword>
<dbReference type="PANTHER" id="PTHR39344:SF1">
    <property type="entry name" value="UPF0182 PROTEIN SLL1060"/>
    <property type="match status" value="1"/>
</dbReference>
<evidence type="ECO:0000256" key="3">
    <source>
        <dbReference type="ARBA" id="ARBA00022989"/>
    </source>
</evidence>
<name>A0ABS1CIK2_9GAMM</name>